<evidence type="ECO:0000256" key="4">
    <source>
        <dbReference type="ARBA" id="ARBA00015253"/>
    </source>
</evidence>
<dbReference type="CDD" id="cd04497">
    <property type="entry name" value="hPOT1_OB1_like"/>
    <property type="match status" value="1"/>
</dbReference>
<evidence type="ECO:0000256" key="6">
    <source>
        <dbReference type="ARBA" id="ARBA00022895"/>
    </source>
</evidence>
<comment type="caution">
    <text evidence="11">The sequence shown here is derived from an EMBL/GenBank/DDBJ whole genome shotgun (WGS) entry which is preliminary data.</text>
</comment>
<keyword evidence="7" id="KW-0238">DNA-binding</keyword>
<feature type="region of interest" description="Disordered" evidence="9">
    <location>
        <begin position="151"/>
        <end position="175"/>
    </location>
</feature>
<dbReference type="PANTHER" id="PTHR14513:SF0">
    <property type="entry name" value="PROTECTION OF TELOMERES PROTEIN 1"/>
    <property type="match status" value="1"/>
</dbReference>
<dbReference type="GO" id="GO:0000783">
    <property type="term" value="C:nuclear telomere cap complex"/>
    <property type="evidence" value="ECO:0007669"/>
    <property type="project" value="TreeGrafter"/>
</dbReference>
<dbReference type="GO" id="GO:0098505">
    <property type="term" value="F:G-rich strand telomeric DNA binding"/>
    <property type="evidence" value="ECO:0007669"/>
    <property type="project" value="TreeGrafter"/>
</dbReference>
<evidence type="ECO:0000313" key="12">
    <source>
        <dbReference type="Proteomes" id="UP001141434"/>
    </source>
</evidence>
<dbReference type="EMBL" id="JAPMSZ010000005">
    <property type="protein sequence ID" value="KAJ5102089.1"/>
    <property type="molecule type" value="Genomic_DNA"/>
</dbReference>
<dbReference type="RefSeq" id="XP_056512920.1">
    <property type="nucleotide sequence ID" value="XM_056654893.1"/>
</dbReference>
<proteinExistence type="inferred from homology"/>
<evidence type="ECO:0000256" key="3">
    <source>
        <dbReference type="ARBA" id="ARBA00008442"/>
    </source>
</evidence>
<dbReference type="SUPFAM" id="SSF50249">
    <property type="entry name" value="Nucleic acid-binding proteins"/>
    <property type="match status" value="2"/>
</dbReference>
<evidence type="ECO:0000256" key="9">
    <source>
        <dbReference type="SAM" id="MobiDB-lite"/>
    </source>
</evidence>
<dbReference type="GO" id="GO:0010521">
    <property type="term" value="F:telomerase inhibitor activity"/>
    <property type="evidence" value="ECO:0007669"/>
    <property type="project" value="TreeGrafter"/>
</dbReference>
<evidence type="ECO:0000256" key="7">
    <source>
        <dbReference type="ARBA" id="ARBA00023125"/>
    </source>
</evidence>
<dbReference type="FunFam" id="2.40.50.140:FF:000303">
    <property type="entry name" value="Protection of telomeres protein 1"/>
    <property type="match status" value="1"/>
</dbReference>
<comment type="subcellular location">
    <subcellularLocation>
        <location evidence="2">Chromosome</location>
        <location evidence="2">Telomere</location>
    </subcellularLocation>
    <subcellularLocation>
        <location evidence="1">Nucleus</location>
    </subcellularLocation>
</comment>
<dbReference type="Pfam" id="PF16686">
    <property type="entry name" value="POT1PC"/>
    <property type="match status" value="1"/>
</dbReference>
<dbReference type="InterPro" id="IPR012340">
    <property type="entry name" value="NA-bd_OB-fold"/>
</dbReference>
<dbReference type="OrthoDB" id="2186770at2759"/>
<evidence type="ECO:0000259" key="10">
    <source>
        <dbReference type="SMART" id="SM00976"/>
    </source>
</evidence>
<dbReference type="AlphaFoldDB" id="A0A9W9KD81"/>
<evidence type="ECO:0000256" key="8">
    <source>
        <dbReference type="ARBA" id="ARBA00023242"/>
    </source>
</evidence>
<dbReference type="InterPro" id="IPR032042">
    <property type="entry name" value="POT1PC"/>
</dbReference>
<dbReference type="GO" id="GO:0016233">
    <property type="term" value="P:telomere capping"/>
    <property type="evidence" value="ECO:0007669"/>
    <property type="project" value="TreeGrafter"/>
</dbReference>
<dbReference type="SMART" id="SM00976">
    <property type="entry name" value="Telo_bind"/>
    <property type="match status" value="1"/>
</dbReference>
<evidence type="ECO:0000256" key="1">
    <source>
        <dbReference type="ARBA" id="ARBA00004123"/>
    </source>
</evidence>
<evidence type="ECO:0000313" key="11">
    <source>
        <dbReference type="EMBL" id="KAJ5102089.1"/>
    </source>
</evidence>
<dbReference type="PANTHER" id="PTHR14513">
    <property type="entry name" value="PROTECTION OF TELOMERES 1"/>
    <property type="match status" value="1"/>
</dbReference>
<keyword evidence="8" id="KW-0539">Nucleus</keyword>
<keyword evidence="6" id="KW-0779">Telomere</keyword>
<feature type="domain" description="Telomeric single stranded DNA binding POT1/Cdc13" evidence="10">
    <location>
        <begin position="3"/>
        <end position="146"/>
    </location>
</feature>
<evidence type="ECO:0000256" key="5">
    <source>
        <dbReference type="ARBA" id="ARBA00022454"/>
    </source>
</evidence>
<comment type="similarity">
    <text evidence="3">Belongs to the telombin family.</text>
</comment>
<reference evidence="11" key="2">
    <citation type="journal article" date="2023" name="IMA Fungus">
        <title>Comparative genomic study of the Penicillium genus elucidates a diverse pangenome and 15 lateral gene transfer events.</title>
        <authorList>
            <person name="Petersen C."/>
            <person name="Sorensen T."/>
            <person name="Nielsen M.R."/>
            <person name="Sondergaard T.E."/>
            <person name="Sorensen J.L."/>
            <person name="Fitzpatrick D.A."/>
            <person name="Frisvad J.C."/>
            <person name="Nielsen K.L."/>
        </authorList>
    </citation>
    <scope>NUCLEOTIDE SEQUENCE</scope>
    <source>
        <strain evidence="11">IBT 34128</strain>
    </source>
</reference>
<dbReference type="GeneID" id="81394061"/>
<protein>
    <recommendedName>
        <fullName evidence="4">Protection of telomeres protein 1</fullName>
    </recommendedName>
</protein>
<organism evidence="11 12">
    <name type="scientific">Penicillium alfredii</name>
    <dbReference type="NCBI Taxonomy" id="1506179"/>
    <lineage>
        <taxon>Eukaryota</taxon>
        <taxon>Fungi</taxon>
        <taxon>Dikarya</taxon>
        <taxon>Ascomycota</taxon>
        <taxon>Pezizomycotina</taxon>
        <taxon>Eurotiomycetes</taxon>
        <taxon>Eurotiomycetidae</taxon>
        <taxon>Eurotiales</taxon>
        <taxon>Aspergillaceae</taxon>
        <taxon>Penicillium</taxon>
    </lineage>
</organism>
<dbReference type="InterPro" id="IPR028389">
    <property type="entry name" value="POT1"/>
</dbReference>
<accession>A0A9W9KD81</accession>
<gene>
    <name evidence="11" type="ORF">NUU61_004311</name>
</gene>
<dbReference type="Gene3D" id="2.40.50.140">
    <property type="entry name" value="Nucleic acid-binding proteins"/>
    <property type="match status" value="2"/>
</dbReference>
<name>A0A9W9KD81_9EURO</name>
<keyword evidence="5" id="KW-0158">Chromosome</keyword>
<evidence type="ECO:0000256" key="2">
    <source>
        <dbReference type="ARBA" id="ARBA00004574"/>
    </source>
</evidence>
<feature type="region of interest" description="Disordered" evidence="9">
    <location>
        <begin position="344"/>
        <end position="387"/>
    </location>
</feature>
<dbReference type="Proteomes" id="UP001141434">
    <property type="component" value="Unassembled WGS sequence"/>
</dbReference>
<keyword evidence="12" id="KW-1185">Reference proteome</keyword>
<dbReference type="GO" id="GO:0032210">
    <property type="term" value="P:regulation of telomere maintenance via telomerase"/>
    <property type="evidence" value="ECO:0007669"/>
    <property type="project" value="TreeGrafter"/>
</dbReference>
<dbReference type="Pfam" id="PF02765">
    <property type="entry name" value="POT1"/>
    <property type="match status" value="1"/>
</dbReference>
<feature type="compositionally biased region" description="Basic and acidic residues" evidence="9">
    <location>
        <begin position="361"/>
        <end position="371"/>
    </location>
</feature>
<sequence>MAAMNLVDIQSACSTKGILNVVGVVVDTLEVYRTKGSSSCVTFTIKDSEFDAPSWHGGLKIKYFNDNENFLPTVHVNDVVLLRNIRVSIYQGRPTGVASQYSKVPWAVFRPDPDPSSLPSITTGPDPFRMTPLEKQGAMALLDRVSTNEQLVQPPPTRHASAPRPRAQVVQASAAPPKSGGLPLTLIRDVKEYLLCQLLGQVVKINTFDSEKCVMYITDYTKNTSLVDYKKQGDEGDTGGSVGDEYNYLSRTKKDWPGPWGQFTMPVTLWEPHAGFAREKVKPNDLVLFTFARIKPGNSGSLEAGVHEDRRFPEKIHVRIVASDYDDRARELFDRRKEYWRIHGKPNADSKKAERRKKKGQEKPKETRTEEGQPPLSVAPRTKANPNIQARSYLVPARSIERILSGETHVNTLPGGVTYQLPFQNVCYRPIVRVVDFFPPDLRDFAVQVPNDSILVNGDDEESGSDQRHTVWEWRFCLLVEGIEPMASKQQPREQMKLFVSGAEGEHLLQLDPTDLRRYSSRLEELRERLFLLWGNLEERKKAIGSSNDQSKASPLSSQPFTCCIKEYGVPCTHPQDPDVMDVDEDPCSQPDCLGWERRFAMFGTTIHA</sequence>
<dbReference type="InterPro" id="IPR011564">
    <property type="entry name" value="Telomer_end-bd_POT1/Cdc13"/>
</dbReference>
<reference evidence="11" key="1">
    <citation type="submission" date="2022-11" db="EMBL/GenBank/DDBJ databases">
        <authorList>
            <person name="Petersen C."/>
        </authorList>
    </citation>
    <scope>NUCLEOTIDE SEQUENCE</scope>
    <source>
        <strain evidence="11">IBT 34128</strain>
    </source>
</reference>